<dbReference type="AlphaFoldDB" id="A0A2T7PHC3"/>
<keyword evidence="2" id="KW-0732">Signal</keyword>
<reference evidence="3 4" key="1">
    <citation type="submission" date="2018-04" db="EMBL/GenBank/DDBJ databases">
        <title>The genome of golden apple snail Pomacea canaliculata provides insight into stress tolerance and invasive adaptation.</title>
        <authorList>
            <person name="Liu C."/>
            <person name="Liu B."/>
            <person name="Ren Y."/>
            <person name="Zhang Y."/>
            <person name="Wang H."/>
            <person name="Li S."/>
            <person name="Jiang F."/>
            <person name="Yin L."/>
            <person name="Zhang G."/>
            <person name="Qian W."/>
            <person name="Fan W."/>
        </authorList>
    </citation>
    <scope>NUCLEOTIDE SEQUENCE [LARGE SCALE GENOMIC DNA]</scope>
    <source>
        <strain evidence="3">SZHN2017</strain>
        <tissue evidence="3">Muscle</tissue>
    </source>
</reference>
<name>A0A2T7PHC3_POMCA</name>
<comment type="caution">
    <text evidence="3">The sequence shown here is derived from an EMBL/GenBank/DDBJ whole genome shotgun (WGS) entry which is preliminary data.</text>
</comment>
<gene>
    <name evidence="3" type="ORF">C0Q70_08236</name>
</gene>
<evidence type="ECO:0000313" key="3">
    <source>
        <dbReference type="EMBL" id="PVD32790.1"/>
    </source>
</evidence>
<proteinExistence type="predicted"/>
<feature type="chain" id="PRO_5015692694" evidence="2">
    <location>
        <begin position="33"/>
        <end position="335"/>
    </location>
</feature>
<evidence type="ECO:0000256" key="1">
    <source>
        <dbReference type="SAM" id="MobiDB-lite"/>
    </source>
</evidence>
<feature type="region of interest" description="Disordered" evidence="1">
    <location>
        <begin position="184"/>
        <end position="216"/>
    </location>
</feature>
<keyword evidence="4" id="KW-1185">Reference proteome</keyword>
<protein>
    <submittedName>
        <fullName evidence="3">Uncharacterized protein</fullName>
    </submittedName>
</protein>
<evidence type="ECO:0000313" key="4">
    <source>
        <dbReference type="Proteomes" id="UP000245119"/>
    </source>
</evidence>
<feature type="signal peptide" evidence="2">
    <location>
        <begin position="1"/>
        <end position="32"/>
    </location>
</feature>
<evidence type="ECO:0000256" key="2">
    <source>
        <dbReference type="SAM" id="SignalP"/>
    </source>
</evidence>
<accession>A0A2T7PHC3</accession>
<dbReference type="Proteomes" id="UP000245119">
    <property type="component" value="Linkage Group LG4"/>
</dbReference>
<dbReference type="EMBL" id="PZQS01000004">
    <property type="protein sequence ID" value="PVD32790.1"/>
    <property type="molecule type" value="Genomic_DNA"/>
</dbReference>
<organism evidence="3 4">
    <name type="scientific">Pomacea canaliculata</name>
    <name type="common">Golden apple snail</name>
    <dbReference type="NCBI Taxonomy" id="400727"/>
    <lineage>
        <taxon>Eukaryota</taxon>
        <taxon>Metazoa</taxon>
        <taxon>Spiralia</taxon>
        <taxon>Lophotrochozoa</taxon>
        <taxon>Mollusca</taxon>
        <taxon>Gastropoda</taxon>
        <taxon>Caenogastropoda</taxon>
        <taxon>Architaenioglossa</taxon>
        <taxon>Ampullarioidea</taxon>
        <taxon>Ampullariidae</taxon>
        <taxon>Pomacea</taxon>
    </lineage>
</organism>
<sequence length="335" mass="37468">MLVKGLRTTLHLPQLALLSVLSAQHLFRLSDCENPETTKGRKLNMTPTRTSQRKRRRAQVFVVTSWVTPQKATSDVGTGTSRDRVTMKKMTGGGHVHGSDYVQTWKKNSIEEHRLQDKLRDLVAKRNSCIQHLCEKEKEVRLNVKSQGRLGTSRLPQQKSLESDGILTDTSFVSYDRQRRASLQLDRQTLSTIRPADARTNDMNDPSSSSPSSCHRRRFSIHHESTSMGTWFGPGLAEHSSTRDAGSRQRRGSLDGSIPSGLTFGSPPVRKQSLTHGFGLQKSMDTTSQVEMLAEDEINKQFPVFIDKSGSFFRATNAVVARINAFAIAEPILEH</sequence>
<feature type="region of interest" description="Disordered" evidence="1">
    <location>
        <begin position="230"/>
        <end position="269"/>
    </location>
</feature>